<evidence type="ECO:0000313" key="8">
    <source>
        <dbReference type="Proteomes" id="UP000281474"/>
    </source>
</evidence>
<feature type="disulfide bond" description="Redox-active" evidence="4">
    <location>
        <begin position="77"/>
        <end position="81"/>
    </location>
</feature>
<evidence type="ECO:0000256" key="4">
    <source>
        <dbReference type="PIRSR" id="PIRSR603782-2"/>
    </source>
</evidence>
<dbReference type="Gene3D" id="3.40.30.10">
    <property type="entry name" value="Glutaredoxin"/>
    <property type="match status" value="1"/>
</dbReference>
<name>A0A3L8PV64_9GAMM</name>
<evidence type="ECO:0000313" key="7">
    <source>
        <dbReference type="EMBL" id="RLV59216.1"/>
    </source>
</evidence>
<dbReference type="AlphaFoldDB" id="A0A3L8PV64"/>
<dbReference type="SUPFAM" id="SSF52833">
    <property type="entry name" value="Thioredoxin-like"/>
    <property type="match status" value="1"/>
</dbReference>
<keyword evidence="3" id="KW-0479">Metal-binding</keyword>
<organism evidence="7 8">
    <name type="scientific">Parashewanella curva</name>
    <dbReference type="NCBI Taxonomy" id="2338552"/>
    <lineage>
        <taxon>Bacteria</taxon>
        <taxon>Pseudomonadati</taxon>
        <taxon>Pseudomonadota</taxon>
        <taxon>Gammaproteobacteria</taxon>
        <taxon>Alteromonadales</taxon>
        <taxon>Shewanellaceae</taxon>
        <taxon>Parashewanella</taxon>
    </lineage>
</organism>
<dbReference type="PROSITE" id="PS51352">
    <property type="entry name" value="THIOREDOXIN_2"/>
    <property type="match status" value="1"/>
</dbReference>
<evidence type="ECO:0000256" key="1">
    <source>
        <dbReference type="ARBA" id="ARBA00010996"/>
    </source>
</evidence>
<keyword evidence="5" id="KW-0732">Signal</keyword>
<dbReference type="RefSeq" id="WP_121839515.1">
    <property type="nucleotide sequence ID" value="NZ_ML014790.1"/>
</dbReference>
<dbReference type="InterPro" id="IPR013766">
    <property type="entry name" value="Thioredoxin_domain"/>
</dbReference>
<dbReference type="PANTHER" id="PTHR12151">
    <property type="entry name" value="ELECTRON TRANSPORT PROTIN SCO1/SENC FAMILY MEMBER"/>
    <property type="match status" value="1"/>
</dbReference>
<proteinExistence type="inferred from homology"/>
<keyword evidence="8" id="KW-1185">Reference proteome</keyword>
<protein>
    <submittedName>
        <fullName evidence="7">SCO family protein</fullName>
    </submittedName>
</protein>
<dbReference type="Proteomes" id="UP000281474">
    <property type="component" value="Unassembled WGS sequence"/>
</dbReference>
<dbReference type="Pfam" id="PF02630">
    <property type="entry name" value="SCO1-SenC"/>
    <property type="match status" value="1"/>
</dbReference>
<evidence type="ECO:0000256" key="3">
    <source>
        <dbReference type="PIRSR" id="PIRSR603782-1"/>
    </source>
</evidence>
<evidence type="ECO:0000256" key="2">
    <source>
        <dbReference type="ARBA" id="ARBA00023008"/>
    </source>
</evidence>
<sequence length="209" mass="23139">MKKPIVIAIAMLIASLGAITAWQLQQPKAPLTLATSFEFPTPQPVIPFALTDQHGKAFTNQSLQGKWTLVFVGFTSCPDICPTTMGKLSAAYPKLKKHAPFQIMFLSVDPQRDTVTKLKDYMDFFNPEFVAVTGEHTQLVPLTRNLGMAYTINGEGEDYLVDHSASMTLISPQGQRIAIIKPKAEIGKIPHIKNKELVADVEALMEKWN</sequence>
<evidence type="ECO:0000256" key="5">
    <source>
        <dbReference type="SAM" id="SignalP"/>
    </source>
</evidence>
<feature type="domain" description="Thioredoxin" evidence="6">
    <location>
        <begin position="39"/>
        <end position="206"/>
    </location>
</feature>
<accession>A0A3L8PV64</accession>
<feature type="binding site" evidence="3">
    <location>
        <position position="77"/>
    </location>
    <ligand>
        <name>Cu cation</name>
        <dbReference type="ChEBI" id="CHEBI:23378"/>
    </ligand>
</feature>
<dbReference type="InterPro" id="IPR003782">
    <property type="entry name" value="SCO1/SenC"/>
</dbReference>
<dbReference type="InterPro" id="IPR036249">
    <property type="entry name" value="Thioredoxin-like_sf"/>
</dbReference>
<gene>
    <name evidence="7" type="ORF">D5018_13385</name>
</gene>
<feature type="binding site" evidence="3">
    <location>
        <position position="81"/>
    </location>
    <ligand>
        <name>Cu cation</name>
        <dbReference type="ChEBI" id="CHEBI:23378"/>
    </ligand>
</feature>
<feature type="binding site" evidence="3">
    <location>
        <position position="163"/>
    </location>
    <ligand>
        <name>Cu cation</name>
        <dbReference type="ChEBI" id="CHEBI:23378"/>
    </ligand>
</feature>
<feature type="signal peptide" evidence="5">
    <location>
        <begin position="1"/>
        <end position="20"/>
    </location>
</feature>
<comment type="caution">
    <text evidence="7">The sequence shown here is derived from an EMBL/GenBank/DDBJ whole genome shotgun (WGS) entry which is preliminary data.</text>
</comment>
<comment type="similarity">
    <text evidence="1">Belongs to the SCO1/2 family.</text>
</comment>
<dbReference type="EMBL" id="QZEI01000041">
    <property type="protein sequence ID" value="RLV59216.1"/>
    <property type="molecule type" value="Genomic_DNA"/>
</dbReference>
<dbReference type="CDD" id="cd02968">
    <property type="entry name" value="SCO"/>
    <property type="match status" value="1"/>
</dbReference>
<dbReference type="GO" id="GO:0046872">
    <property type="term" value="F:metal ion binding"/>
    <property type="evidence" value="ECO:0007669"/>
    <property type="project" value="UniProtKB-KW"/>
</dbReference>
<dbReference type="OrthoDB" id="9790194at2"/>
<feature type="chain" id="PRO_5018131368" evidence="5">
    <location>
        <begin position="21"/>
        <end position="209"/>
    </location>
</feature>
<evidence type="ECO:0000259" key="6">
    <source>
        <dbReference type="PROSITE" id="PS51352"/>
    </source>
</evidence>
<reference evidence="7 8" key="1">
    <citation type="submission" date="2018-09" db="EMBL/GenBank/DDBJ databases">
        <title>Phylogeny of the Shewanellaceae, and recommendation for two new genera, Pseudoshewanella and Parashewanella.</title>
        <authorList>
            <person name="Wang G."/>
        </authorList>
    </citation>
    <scope>NUCLEOTIDE SEQUENCE [LARGE SCALE GENOMIC DNA]</scope>
    <source>
        <strain evidence="7 8">C51</strain>
    </source>
</reference>
<dbReference type="PANTHER" id="PTHR12151:SF25">
    <property type="entry name" value="LINALOOL DEHYDRATASE_ISOMERASE DOMAIN-CONTAINING PROTEIN"/>
    <property type="match status" value="1"/>
</dbReference>
<keyword evidence="2 3" id="KW-0186">Copper</keyword>
<keyword evidence="4" id="KW-1015">Disulfide bond</keyword>